<accession>A0A0H5CDE7</accession>
<evidence type="ECO:0000259" key="6">
    <source>
        <dbReference type="PROSITE" id="PS50808"/>
    </source>
</evidence>
<feature type="domain" description="BED-type" evidence="6">
    <location>
        <begin position="105"/>
        <end position="160"/>
    </location>
</feature>
<dbReference type="InterPro" id="IPR003656">
    <property type="entry name" value="Znf_BED"/>
</dbReference>
<keyword evidence="1" id="KW-0479">Metal-binding</keyword>
<proteinExistence type="predicted"/>
<feature type="region of interest" description="Disordered" evidence="5">
    <location>
        <begin position="189"/>
        <end position="218"/>
    </location>
</feature>
<gene>
    <name evidence="7" type="ORF">BN1211_3033</name>
</gene>
<organism evidence="7 8">
    <name type="scientific">Cyberlindnera jadinii (strain ATCC 18201 / CBS 1600 / BCRC 20928 / JCM 3617 / NBRC 0987 / NRRL Y-1542)</name>
    <name type="common">Torula yeast</name>
    <name type="synonym">Candida utilis</name>
    <dbReference type="NCBI Taxonomy" id="983966"/>
    <lineage>
        <taxon>Eukaryota</taxon>
        <taxon>Fungi</taxon>
        <taxon>Dikarya</taxon>
        <taxon>Ascomycota</taxon>
        <taxon>Saccharomycotina</taxon>
        <taxon>Saccharomycetes</taxon>
        <taxon>Phaffomycetales</taxon>
        <taxon>Phaffomycetaceae</taxon>
        <taxon>Cyberlindnera</taxon>
    </lineage>
</organism>
<dbReference type="GO" id="GO:0008270">
    <property type="term" value="F:zinc ion binding"/>
    <property type="evidence" value="ECO:0007669"/>
    <property type="project" value="UniProtKB-KW"/>
</dbReference>
<dbReference type="Proteomes" id="UP000038830">
    <property type="component" value="Unassembled WGS sequence"/>
</dbReference>
<evidence type="ECO:0000256" key="4">
    <source>
        <dbReference type="PROSITE-ProRule" id="PRU00027"/>
    </source>
</evidence>
<dbReference type="AlphaFoldDB" id="A0A0H5CDE7"/>
<feature type="compositionally biased region" description="Low complexity" evidence="5">
    <location>
        <begin position="78"/>
        <end position="90"/>
    </location>
</feature>
<name>A0A0H5CDE7_CYBJN</name>
<protein>
    <recommendedName>
        <fullName evidence="6">BED-type domain-containing protein</fullName>
    </recommendedName>
</protein>
<evidence type="ECO:0000256" key="3">
    <source>
        <dbReference type="ARBA" id="ARBA00022833"/>
    </source>
</evidence>
<evidence type="ECO:0000313" key="7">
    <source>
        <dbReference type="EMBL" id="CEP22634.1"/>
    </source>
</evidence>
<evidence type="ECO:0000256" key="1">
    <source>
        <dbReference type="ARBA" id="ARBA00022723"/>
    </source>
</evidence>
<dbReference type="SMART" id="SM00614">
    <property type="entry name" value="ZnF_BED"/>
    <property type="match status" value="1"/>
</dbReference>
<reference evidence="8" key="1">
    <citation type="journal article" date="2015" name="J. Biotechnol.">
        <title>The structure of the Cyberlindnera jadinii genome and its relation to Candida utilis analyzed by the occurrence of single nucleotide polymorphisms.</title>
        <authorList>
            <person name="Rupp O."/>
            <person name="Brinkrolf K."/>
            <person name="Buerth C."/>
            <person name="Kunigo M."/>
            <person name="Schneider J."/>
            <person name="Jaenicke S."/>
            <person name="Goesmann A."/>
            <person name="Puehler A."/>
            <person name="Jaeger K.-E."/>
            <person name="Ernst J.F."/>
        </authorList>
    </citation>
    <scope>NUCLEOTIDE SEQUENCE [LARGE SCALE GENOMIC DNA]</scope>
    <source>
        <strain evidence="8">ATCC 18201 / CBS 1600 / BCRC 20928 / JCM 3617 / NBRC 0987 / NRRL Y-1542</strain>
    </source>
</reference>
<dbReference type="GO" id="GO:0003677">
    <property type="term" value="F:DNA binding"/>
    <property type="evidence" value="ECO:0007669"/>
    <property type="project" value="InterPro"/>
</dbReference>
<feature type="compositionally biased region" description="Polar residues" evidence="5">
    <location>
        <begin position="320"/>
        <end position="334"/>
    </location>
</feature>
<evidence type="ECO:0000256" key="5">
    <source>
        <dbReference type="SAM" id="MobiDB-lite"/>
    </source>
</evidence>
<evidence type="ECO:0000256" key="2">
    <source>
        <dbReference type="ARBA" id="ARBA00022771"/>
    </source>
</evidence>
<feature type="region of interest" description="Disordered" evidence="5">
    <location>
        <begin position="308"/>
        <end position="340"/>
    </location>
</feature>
<dbReference type="PROSITE" id="PS50808">
    <property type="entry name" value="ZF_BED"/>
    <property type="match status" value="1"/>
</dbReference>
<sequence length="340" mass="37889">MSTMNMDYDRTQPEARNIDNEIQQALSCFGSRAIEGQAQQKQATGSAVPIDPSITDGTNKDTTSSEFARSTAEAAVRSSQNNKQSSTNKVSKPRVNKPGQKFGAKKKSWVWSWFIQNEKDYNSATCDICEKVIKRLPSDKGSPKKLGEHLRTHKINKDSPSPRRDGILIHSEDGQRHYFNTLNQATESFKQHPLSHDTTEPPAEQQEQEEEQADLASSEFEHGEYSALRFQKYVMRFLVHNKLPLSIVKSQTFRQIIYHLKPSAVSHLDELNSMYGSLLDCIQAEMDAEPKSKEADNGNTVTTAAVAAATASAADEPTHESNNSNVDEQLTNEGTGEVWV</sequence>
<dbReference type="Pfam" id="PF02892">
    <property type="entry name" value="zf-BED"/>
    <property type="match status" value="1"/>
</dbReference>
<keyword evidence="2 4" id="KW-0863">Zinc-finger</keyword>
<keyword evidence="3" id="KW-0862">Zinc</keyword>
<evidence type="ECO:0000313" key="8">
    <source>
        <dbReference type="Proteomes" id="UP000038830"/>
    </source>
</evidence>
<dbReference type="EMBL" id="CDQK01000003">
    <property type="protein sequence ID" value="CEP22634.1"/>
    <property type="molecule type" value="Genomic_DNA"/>
</dbReference>
<feature type="compositionally biased region" description="Polar residues" evidence="5">
    <location>
        <begin position="55"/>
        <end position="68"/>
    </location>
</feature>
<feature type="region of interest" description="Disordered" evidence="5">
    <location>
        <begin position="36"/>
        <end position="103"/>
    </location>
</feature>